<dbReference type="OrthoDB" id="359539at2157"/>
<accession>D3E4C2</accession>
<dbReference type="PATRIC" id="fig|634498.28.peg.1535"/>
<protein>
    <recommendedName>
        <fullName evidence="3">PIN domain-containing protein</fullName>
    </recommendedName>
</protein>
<dbReference type="HOGENOM" id="CLU_1217595_0_0_2"/>
<evidence type="ECO:0000313" key="1">
    <source>
        <dbReference type="EMBL" id="ADC47383.1"/>
    </source>
</evidence>
<dbReference type="Proteomes" id="UP000008680">
    <property type="component" value="Chromosome"/>
</dbReference>
<proteinExistence type="predicted"/>
<keyword evidence="2" id="KW-1185">Reference proteome</keyword>
<sequence length="227" mass="27197">MKLFIDSNVIIGYCIEIDYWHYYAENLMKNENIYWSTTVKGESEYKLEKLIKTYSNFFNQIKEDLDKEIISKTEFIKLVKSIEYINNKKVPFEQENLANLVWTKGGWLDDVNSIELNENLNLISQGLKKKMYRNYNYCDEMLNLYERQFKAEYIQLVKRLEELKRGNREIHSPDSEILVDCHDLSLSQNLDMGFITSDGDIVYFKKEIKKMTNIKDIIYLKNVHRYT</sequence>
<gene>
    <name evidence="1" type="ordered locus">mru_1533</name>
</gene>
<dbReference type="EMBL" id="CP001719">
    <property type="protein sequence ID" value="ADC47383.1"/>
    <property type="molecule type" value="Genomic_DNA"/>
</dbReference>
<dbReference type="GeneID" id="8771186"/>
<evidence type="ECO:0000313" key="2">
    <source>
        <dbReference type="Proteomes" id="UP000008680"/>
    </source>
</evidence>
<organism evidence="1 2">
    <name type="scientific">Methanobrevibacter ruminantium (strain ATCC 35063 / DSM 1093 / JCM 13430 / OCM 146 / M1)</name>
    <name type="common">Methanobacterium ruminantium</name>
    <dbReference type="NCBI Taxonomy" id="634498"/>
    <lineage>
        <taxon>Archaea</taxon>
        <taxon>Methanobacteriati</taxon>
        <taxon>Methanobacteriota</taxon>
        <taxon>Methanomada group</taxon>
        <taxon>Methanobacteria</taxon>
        <taxon>Methanobacteriales</taxon>
        <taxon>Methanobacteriaceae</taxon>
        <taxon>Methanobrevibacter</taxon>
    </lineage>
</organism>
<dbReference type="RefSeq" id="WP_012956332.1">
    <property type="nucleotide sequence ID" value="NC_013790.1"/>
</dbReference>
<name>D3E4C2_METRM</name>
<dbReference type="STRING" id="634498.mru_1533"/>
<dbReference type="KEGG" id="mru:mru_1533"/>
<reference evidence="1 2" key="1">
    <citation type="journal article" date="2010" name="PLoS ONE">
        <title>The genome sequence of the rumen methanogen Methanobrevibacter ruminantium reveals new possibilities for controlling ruminant methane emissions.</title>
        <authorList>
            <person name="Leahy S.C."/>
            <person name="Kelly W.J."/>
            <person name="Altermann E."/>
            <person name="Ronimus R.S."/>
            <person name="Yeoman C.J."/>
            <person name="Pacheco D.M."/>
            <person name="Li D."/>
            <person name="Kong Z."/>
            <person name="McTavish S."/>
            <person name="Sang C."/>
            <person name="Lambie S.C."/>
            <person name="Janssen P.H."/>
            <person name="Dey D."/>
            <person name="Attwood G.T."/>
        </authorList>
    </citation>
    <scope>NUCLEOTIDE SEQUENCE [LARGE SCALE GENOMIC DNA]</scope>
    <source>
        <strain evidence="2">ATCC 35063 / DSM 1093 / JCM 13430 / OCM 146 / M1</strain>
    </source>
</reference>
<dbReference type="AlphaFoldDB" id="D3E4C2"/>
<evidence type="ECO:0008006" key="3">
    <source>
        <dbReference type="Google" id="ProtNLM"/>
    </source>
</evidence>